<dbReference type="AlphaFoldDB" id="A0A9P0ENP4"/>
<evidence type="ECO:0000313" key="1">
    <source>
        <dbReference type="EMBL" id="CAH0054130.1"/>
    </source>
</evidence>
<reference evidence="1" key="1">
    <citation type="submission" date="2021-10" db="EMBL/GenBank/DDBJ databases">
        <authorList>
            <person name="Piombo E."/>
        </authorList>
    </citation>
    <scope>NUCLEOTIDE SEQUENCE</scope>
</reference>
<accession>A0A9P0ENP4</accession>
<keyword evidence="2" id="KW-1185">Reference proteome</keyword>
<dbReference type="Gene3D" id="1.25.40.10">
    <property type="entry name" value="Tetratricopeptide repeat domain"/>
    <property type="match status" value="1"/>
</dbReference>
<gene>
    <name evidence="1" type="ORF">CSOL1703_00015324</name>
</gene>
<organism evidence="1 2">
    <name type="scientific">Clonostachys solani</name>
    <dbReference type="NCBI Taxonomy" id="160281"/>
    <lineage>
        <taxon>Eukaryota</taxon>
        <taxon>Fungi</taxon>
        <taxon>Dikarya</taxon>
        <taxon>Ascomycota</taxon>
        <taxon>Pezizomycotina</taxon>
        <taxon>Sordariomycetes</taxon>
        <taxon>Hypocreomycetidae</taxon>
        <taxon>Hypocreales</taxon>
        <taxon>Bionectriaceae</taxon>
        <taxon>Clonostachys</taxon>
    </lineage>
</organism>
<dbReference type="Proteomes" id="UP000775872">
    <property type="component" value="Unassembled WGS sequence"/>
</dbReference>
<dbReference type="Pfam" id="PF13374">
    <property type="entry name" value="TPR_10"/>
    <property type="match status" value="1"/>
</dbReference>
<proteinExistence type="predicted"/>
<name>A0A9P0ENP4_9HYPO</name>
<protein>
    <submittedName>
        <fullName evidence="1">Uncharacterized protein</fullName>
    </submittedName>
</protein>
<sequence>MLKHNAESKKGGKIARAKLLHYIGGRIKLRLPRYLRKKKVKGILEEAEKLKAQVLEILQMKLKADHPDILTSQWEEAEKLKVQVVETHKIKLGADHPSTLTSIANLTSTYTYQGR</sequence>
<dbReference type="OrthoDB" id="5390606at2759"/>
<dbReference type="InterPro" id="IPR011990">
    <property type="entry name" value="TPR-like_helical_dom_sf"/>
</dbReference>
<dbReference type="EMBL" id="CABFOC020000046">
    <property type="protein sequence ID" value="CAH0054130.1"/>
    <property type="molecule type" value="Genomic_DNA"/>
</dbReference>
<evidence type="ECO:0000313" key="2">
    <source>
        <dbReference type="Proteomes" id="UP000775872"/>
    </source>
</evidence>
<comment type="caution">
    <text evidence="1">The sequence shown here is derived from an EMBL/GenBank/DDBJ whole genome shotgun (WGS) entry which is preliminary data.</text>
</comment>